<reference evidence="1 2" key="1">
    <citation type="submission" date="2019-02" db="EMBL/GenBank/DDBJ databases">
        <title>Draft genome sequences of novel Actinobacteria.</title>
        <authorList>
            <person name="Sahin N."/>
            <person name="Ay H."/>
            <person name="Saygin H."/>
        </authorList>
    </citation>
    <scope>NUCLEOTIDE SEQUENCE [LARGE SCALE GENOMIC DNA]</scope>
    <source>
        <strain evidence="1 2">JCM 30529</strain>
    </source>
</reference>
<keyword evidence="2" id="KW-1185">Reference proteome</keyword>
<evidence type="ECO:0000313" key="1">
    <source>
        <dbReference type="EMBL" id="TDB97409.1"/>
    </source>
</evidence>
<evidence type="ECO:0000313" key="2">
    <source>
        <dbReference type="Proteomes" id="UP000295626"/>
    </source>
</evidence>
<comment type="caution">
    <text evidence="1">The sequence shown here is derived from an EMBL/GenBank/DDBJ whole genome shotgun (WGS) entry which is preliminary data.</text>
</comment>
<sequence length="212" mass="23582">MSSAERLPLSSADVFAGDGEIGSDLTKVDWASTPLGEPTGWPQSLRTAVNILLSSRFPMWMAWGPELTFFCNAAYRRDTLGRKYPWALGRPAGEVWAEIWPDIGPRIDRVLGTGVATWDAGLLLFLERSGYREESYHTFSYSPLRDDDNALVGMLCVVSEDTERVVGERRMTTLRDLGSDPSVVRTEDETLAFAARQLGRNGLDLPFTAIYL</sequence>
<dbReference type="EMBL" id="SMKE01000232">
    <property type="protein sequence ID" value="TDB97409.1"/>
    <property type="molecule type" value="Genomic_DNA"/>
</dbReference>
<proteinExistence type="predicted"/>
<keyword evidence="1" id="KW-0808">Transferase</keyword>
<dbReference type="GO" id="GO:0016301">
    <property type="term" value="F:kinase activity"/>
    <property type="evidence" value="ECO:0007669"/>
    <property type="project" value="UniProtKB-KW"/>
</dbReference>
<feature type="non-terminal residue" evidence="1">
    <location>
        <position position="212"/>
    </location>
</feature>
<gene>
    <name evidence="1" type="ORF">E1091_08475</name>
</gene>
<organism evidence="1 2">
    <name type="scientific">Micromonospora fluostatini</name>
    <dbReference type="NCBI Taxonomy" id="1629071"/>
    <lineage>
        <taxon>Bacteria</taxon>
        <taxon>Bacillati</taxon>
        <taxon>Actinomycetota</taxon>
        <taxon>Actinomycetes</taxon>
        <taxon>Micromonosporales</taxon>
        <taxon>Micromonosporaceae</taxon>
        <taxon>Micromonospora</taxon>
    </lineage>
</organism>
<keyword evidence="1" id="KW-0418">Kinase</keyword>
<name>A0ABY2DHP9_9ACTN</name>
<protein>
    <submittedName>
        <fullName evidence="1">Histidine kinase</fullName>
    </submittedName>
</protein>
<accession>A0ABY2DHP9</accession>
<dbReference type="Gene3D" id="3.30.450.20">
    <property type="entry name" value="PAS domain"/>
    <property type="match status" value="1"/>
</dbReference>
<dbReference type="Proteomes" id="UP000295626">
    <property type="component" value="Unassembled WGS sequence"/>
</dbReference>